<dbReference type="OrthoDB" id="139410at2"/>
<evidence type="ECO:0000259" key="2">
    <source>
        <dbReference type="Pfam" id="PF13439"/>
    </source>
</evidence>
<dbReference type="InterPro" id="IPR001296">
    <property type="entry name" value="Glyco_trans_1"/>
</dbReference>
<dbReference type="Gene3D" id="3.40.50.2000">
    <property type="entry name" value="Glycogen Phosphorylase B"/>
    <property type="match status" value="2"/>
</dbReference>
<evidence type="ECO:0000313" key="4">
    <source>
        <dbReference type="Proteomes" id="UP000447876"/>
    </source>
</evidence>
<accession>A0A7X2YYC0</accession>
<keyword evidence="3" id="KW-0808">Transferase</keyword>
<dbReference type="InterPro" id="IPR050194">
    <property type="entry name" value="Glycosyltransferase_grp1"/>
</dbReference>
<gene>
    <name evidence="3" type="ORF">GNP95_03705</name>
</gene>
<name>A0A7X2YYC0_9BACL</name>
<comment type="caution">
    <text evidence="3">The sequence shown here is derived from an EMBL/GenBank/DDBJ whole genome shotgun (WGS) entry which is preliminary data.</text>
</comment>
<dbReference type="Pfam" id="PF13439">
    <property type="entry name" value="Glyco_transf_4"/>
    <property type="match status" value="1"/>
</dbReference>
<proteinExistence type="predicted"/>
<reference evidence="3 4" key="1">
    <citation type="submission" date="2019-11" db="EMBL/GenBank/DDBJ databases">
        <title>Draft genome sequences of five Paenibacillus species of dairy origin.</title>
        <authorList>
            <person name="Olajide A.M."/>
            <person name="Chen S."/>
            <person name="Lapointe G."/>
        </authorList>
    </citation>
    <scope>NUCLEOTIDE SEQUENCE [LARGE SCALE GENOMIC DNA]</scope>
    <source>
        <strain evidence="3 4">12CR55</strain>
    </source>
</reference>
<dbReference type="RefSeq" id="WP_155609520.1">
    <property type="nucleotide sequence ID" value="NZ_WNZW01000001.1"/>
</dbReference>
<dbReference type="InterPro" id="IPR028098">
    <property type="entry name" value="Glyco_trans_4-like_N"/>
</dbReference>
<dbReference type="EMBL" id="WNZW01000001">
    <property type="protein sequence ID" value="MUG44107.1"/>
    <property type="molecule type" value="Genomic_DNA"/>
</dbReference>
<dbReference type="CDD" id="cd03801">
    <property type="entry name" value="GT4_PimA-like"/>
    <property type="match status" value="1"/>
</dbReference>
<dbReference type="Pfam" id="PF00534">
    <property type="entry name" value="Glycos_transf_1"/>
    <property type="match status" value="1"/>
</dbReference>
<sequence>MSRLKVAVITPGTFMIPSGHSSSVERVIEKVASLAASELDIRIFGLSDGQIQSPGSPASIPCFRMPGGRLYLTSLLSHLRKWHPDRIDVHNRPLLAYQLKSRLPMAKVFLTFHSTTYFSASYQSAAGMRCLLDKVDQIIVNSEFLQQELRRRFPALQTPVSVNPLGVSLEDFTPRWTSPGEYLRQARLADLGWRQRKIILFIGRLLPSKGVHHLLKALPAILQQEKDAMLVIVGGAYYGINRESQYVRRLKRMAESLGDRVAFLPYAPYPSVADWYNLADLVVVPSGEEEAFGLVNVEAMASAVPIVASRAGGIPEVVIDGESGMLLPPASIPKDLAKGIVSLLGSEEMRKKMGRAGRELARRRFRWQHTSARWIRLMKGQKASR</sequence>
<dbReference type="GO" id="GO:0016758">
    <property type="term" value="F:hexosyltransferase activity"/>
    <property type="evidence" value="ECO:0007669"/>
    <property type="project" value="TreeGrafter"/>
</dbReference>
<dbReference type="SUPFAM" id="SSF53756">
    <property type="entry name" value="UDP-Glycosyltransferase/glycogen phosphorylase"/>
    <property type="match status" value="1"/>
</dbReference>
<organism evidence="3 4">
    <name type="scientific">Paenibacillus woosongensis</name>
    <dbReference type="NCBI Taxonomy" id="307580"/>
    <lineage>
        <taxon>Bacteria</taxon>
        <taxon>Bacillati</taxon>
        <taxon>Bacillota</taxon>
        <taxon>Bacilli</taxon>
        <taxon>Bacillales</taxon>
        <taxon>Paenibacillaceae</taxon>
        <taxon>Paenibacillus</taxon>
    </lineage>
</organism>
<dbReference type="AlphaFoldDB" id="A0A7X2YYC0"/>
<dbReference type="Proteomes" id="UP000447876">
    <property type="component" value="Unassembled WGS sequence"/>
</dbReference>
<evidence type="ECO:0000313" key="3">
    <source>
        <dbReference type="EMBL" id="MUG44107.1"/>
    </source>
</evidence>
<feature type="domain" description="Glycosyltransferase subfamily 4-like N-terminal" evidence="2">
    <location>
        <begin position="34"/>
        <end position="170"/>
    </location>
</feature>
<protein>
    <submittedName>
        <fullName evidence="3">Glycosyltransferase</fullName>
    </submittedName>
</protein>
<dbReference type="PANTHER" id="PTHR45947:SF3">
    <property type="entry name" value="SULFOQUINOVOSYL TRANSFERASE SQD2"/>
    <property type="match status" value="1"/>
</dbReference>
<evidence type="ECO:0000259" key="1">
    <source>
        <dbReference type="Pfam" id="PF00534"/>
    </source>
</evidence>
<dbReference type="PANTHER" id="PTHR45947">
    <property type="entry name" value="SULFOQUINOVOSYL TRANSFERASE SQD2"/>
    <property type="match status" value="1"/>
</dbReference>
<feature type="domain" description="Glycosyl transferase family 1" evidence="1">
    <location>
        <begin position="195"/>
        <end position="359"/>
    </location>
</feature>